<dbReference type="InterPro" id="IPR038461">
    <property type="entry name" value="Schlafen_AlbA_2_dom_sf"/>
</dbReference>
<name>A0A6I3SIH8_HELMO</name>
<dbReference type="Proteomes" id="UP000430670">
    <property type="component" value="Unassembled WGS sequence"/>
</dbReference>
<protein>
    <recommendedName>
        <fullName evidence="1">Schlafen AlbA-2 domain-containing protein</fullName>
    </recommendedName>
</protein>
<dbReference type="Pfam" id="PF04326">
    <property type="entry name" value="SLFN_AlbA_2"/>
    <property type="match status" value="1"/>
</dbReference>
<accession>A0A6I3SIH8</accession>
<dbReference type="Gene3D" id="3.30.950.30">
    <property type="entry name" value="Schlafen, AAA domain"/>
    <property type="match status" value="1"/>
</dbReference>
<evidence type="ECO:0000259" key="1">
    <source>
        <dbReference type="Pfam" id="PF04326"/>
    </source>
</evidence>
<dbReference type="EMBL" id="WNKU01000005">
    <property type="protein sequence ID" value="MTV48713.1"/>
    <property type="molecule type" value="Genomic_DNA"/>
</dbReference>
<feature type="domain" description="Schlafen AlbA-2" evidence="1">
    <location>
        <begin position="25"/>
        <end position="156"/>
    </location>
</feature>
<gene>
    <name evidence="2" type="ORF">GJ688_06935</name>
</gene>
<dbReference type="Gene3D" id="3.40.50.300">
    <property type="entry name" value="P-loop containing nucleotide triphosphate hydrolases"/>
    <property type="match status" value="1"/>
</dbReference>
<dbReference type="Gene3D" id="1.25.40.10">
    <property type="entry name" value="Tetratricopeptide repeat domain"/>
    <property type="match status" value="1"/>
</dbReference>
<dbReference type="InterPro" id="IPR007421">
    <property type="entry name" value="Schlafen_AlbA_2_dom"/>
</dbReference>
<keyword evidence="3" id="KW-1185">Reference proteome</keyword>
<evidence type="ECO:0000313" key="3">
    <source>
        <dbReference type="Proteomes" id="UP000430670"/>
    </source>
</evidence>
<organism evidence="2 3">
    <name type="scientific">Heliobacterium mobile</name>
    <name type="common">Heliobacillus mobilis</name>
    <dbReference type="NCBI Taxonomy" id="28064"/>
    <lineage>
        <taxon>Bacteria</taxon>
        <taxon>Bacillati</taxon>
        <taxon>Bacillota</taxon>
        <taxon>Clostridia</taxon>
        <taxon>Eubacteriales</taxon>
        <taxon>Heliobacteriaceae</taxon>
        <taxon>Heliobacterium</taxon>
    </lineage>
</organism>
<reference evidence="2 3" key="1">
    <citation type="submission" date="2019-11" db="EMBL/GenBank/DDBJ databases">
        <title>Whole-genome sequence of a the green, strictly anaerobic photosynthetic bacterium Heliobacillus mobilis DSM 6151.</title>
        <authorList>
            <person name="Kyndt J.A."/>
            <person name="Meyer T.E."/>
        </authorList>
    </citation>
    <scope>NUCLEOTIDE SEQUENCE [LARGE SCALE GENOMIC DNA]</scope>
    <source>
        <strain evidence="2 3">DSM 6151</strain>
    </source>
</reference>
<sequence>MLDRFEFRKNLSSEYLIDLLKSQHEDVSLDFKEEHDLEWVELVKDVMAFANTEGGHIVFGVKEDKEKKSFSPVGVSDSFSINDITLRSKLEKYLNTAPEIGVSHHTIDGRRYPLIYIVKAPRPISAIKDGHKNGQKKAVFSAGDIYHRQTSESTPVKDIDKLLTRYIDSKDNFQSKQVLNNLPFVPVYRSKNQFIGRSKELNDLRAYVEKEPGTLSILVDGLGGVGKTSLAQFYAYEILENTKAGKSGIVVDFIVWVSAKDEELTEQGRIKKEPELKTLEDLFQTVAYVTGFEEELLAEQTYESRFSFTVDLLNSLNGGLLFLDNLETFYDPRLLNFLAKLNHKTKTIITSRHKLLDNLRLPVNRILEVQKMTGETGGRELVTTWAENLGLKNIASMNNNAKDDFVEKAFGLPLLIINTLNDIANGLSLQDAVNGLKTLNIDSDLLEFQFHRSFKYLPENQKRVYFSLSFFIEPQSKKTISAVSGIEGIDLDNSIFTLVSRRLLIQEVPLDVSSEPLYTMEPLSRTYAQEHLKADPKIEQELRSAYHDFMIITEKNVGILLKPAFSHGFKFSTPEENNAAAYASEATRIWKTRRSFEDAQDKFKKAEILAPKLGYIYSQWAWVCEQSELSEYGEKQKSRLEEANSNFIKACQFDENNIRIWYQRGMFEIRRRDPDSAQPCFERGLECPGQADDPRCWHGIGRCYTIRATQITKTTGHRAADNFNREAKRMFEKGFISRPQSKADITHNAQNWYYLSLSLYHLAKTNSDYQRIKHAINQGLELDPINTHLMKLLDEVERQIRTK</sequence>
<dbReference type="SUPFAM" id="SSF48452">
    <property type="entry name" value="TPR-like"/>
    <property type="match status" value="1"/>
</dbReference>
<comment type="caution">
    <text evidence="2">The sequence shown here is derived from an EMBL/GenBank/DDBJ whole genome shotgun (WGS) entry which is preliminary data.</text>
</comment>
<dbReference type="AlphaFoldDB" id="A0A6I3SIH8"/>
<dbReference type="InterPro" id="IPR011990">
    <property type="entry name" value="TPR-like_helical_dom_sf"/>
</dbReference>
<proteinExistence type="predicted"/>
<evidence type="ECO:0000313" key="2">
    <source>
        <dbReference type="EMBL" id="MTV48713.1"/>
    </source>
</evidence>
<dbReference type="InterPro" id="IPR027417">
    <property type="entry name" value="P-loop_NTPase"/>
</dbReference>
<dbReference type="SUPFAM" id="SSF52540">
    <property type="entry name" value="P-loop containing nucleoside triphosphate hydrolases"/>
    <property type="match status" value="1"/>
</dbReference>